<name>A0A8E2DLC3_9APHY</name>
<dbReference type="SUPFAM" id="SSF46785">
    <property type="entry name" value="Winged helix' DNA-binding domain"/>
    <property type="match status" value="1"/>
</dbReference>
<dbReference type="SUPFAM" id="SSF75632">
    <property type="entry name" value="Cullin homology domain"/>
    <property type="match status" value="1"/>
</dbReference>
<dbReference type="InterPro" id="IPR019559">
    <property type="entry name" value="Cullin_neddylation_domain"/>
</dbReference>
<dbReference type="PANTHER" id="PTHR11932">
    <property type="entry name" value="CULLIN"/>
    <property type="match status" value="1"/>
</dbReference>
<dbReference type="AlphaFoldDB" id="A0A8E2DLC3"/>
<evidence type="ECO:0000256" key="3">
    <source>
        <dbReference type="ARBA" id="ARBA00022843"/>
    </source>
</evidence>
<organism evidence="7 8">
    <name type="scientific">Obba rivulosa</name>
    <dbReference type="NCBI Taxonomy" id="1052685"/>
    <lineage>
        <taxon>Eukaryota</taxon>
        <taxon>Fungi</taxon>
        <taxon>Dikarya</taxon>
        <taxon>Basidiomycota</taxon>
        <taxon>Agaricomycotina</taxon>
        <taxon>Agaricomycetes</taxon>
        <taxon>Polyporales</taxon>
        <taxon>Gelatoporiaceae</taxon>
        <taxon>Obba</taxon>
    </lineage>
</organism>
<dbReference type="Gene3D" id="1.10.10.10">
    <property type="entry name" value="Winged helix-like DNA-binding domain superfamily/Winged helix DNA-binding domain"/>
    <property type="match status" value="1"/>
</dbReference>
<evidence type="ECO:0000259" key="6">
    <source>
        <dbReference type="PROSITE" id="PS50069"/>
    </source>
</evidence>
<dbReference type="SMART" id="SM00182">
    <property type="entry name" value="CULLIN"/>
    <property type="match status" value="1"/>
</dbReference>
<dbReference type="Gene3D" id="1.20.1310.10">
    <property type="entry name" value="Cullin Repeats"/>
    <property type="match status" value="4"/>
</dbReference>
<dbReference type="FunFam" id="1.10.10.10:FF:000014">
    <property type="entry name" value="Cullin 1"/>
    <property type="match status" value="1"/>
</dbReference>
<keyword evidence="2" id="KW-1017">Isopeptide bond</keyword>
<dbReference type="InterPro" id="IPR016158">
    <property type="entry name" value="Cullin_homology"/>
</dbReference>
<evidence type="ECO:0000256" key="4">
    <source>
        <dbReference type="PROSITE-ProRule" id="PRU00330"/>
    </source>
</evidence>
<dbReference type="SUPFAM" id="SSF74788">
    <property type="entry name" value="Cullin repeat-like"/>
    <property type="match status" value="1"/>
</dbReference>
<dbReference type="InterPro" id="IPR045093">
    <property type="entry name" value="Cullin"/>
</dbReference>
<accession>A0A8E2DLC3</accession>
<keyword evidence="8" id="KW-1185">Reference proteome</keyword>
<gene>
    <name evidence="7" type="ORF">OBBRIDRAFT_825646</name>
</gene>
<dbReference type="Proteomes" id="UP000250043">
    <property type="component" value="Unassembled WGS sequence"/>
</dbReference>
<reference evidence="7 8" key="1">
    <citation type="submission" date="2016-07" db="EMBL/GenBank/DDBJ databases">
        <title>Draft genome of the white-rot fungus Obba rivulosa 3A-2.</title>
        <authorList>
            <consortium name="DOE Joint Genome Institute"/>
            <person name="Miettinen O."/>
            <person name="Riley R."/>
            <person name="Acob R."/>
            <person name="Barry K."/>
            <person name="Cullen D."/>
            <person name="De Vries R."/>
            <person name="Hainaut M."/>
            <person name="Hatakka A."/>
            <person name="Henrissat B."/>
            <person name="Hilden K."/>
            <person name="Kuo R."/>
            <person name="Labutti K."/>
            <person name="Lipzen A."/>
            <person name="Makela M.R."/>
            <person name="Sandor L."/>
            <person name="Spatafora J.W."/>
            <person name="Grigoriev I.V."/>
            <person name="Hibbett D.S."/>
        </authorList>
    </citation>
    <scope>NUCLEOTIDE SEQUENCE [LARGE SCALE GENOMIC DNA]</scope>
    <source>
        <strain evidence="7 8">3A-2</strain>
    </source>
</reference>
<sequence>MATTARKRVPGPGVSPAEASEFLEEGADHIMRLQSGMSYIEYLGIYTAVYNYITSSKVHNAGDDPDLGLRRATYIARGFFQFTQYALAVVQWKQNFFMHVQQKHQRLTGAILRLIERHRNGATIDQSLIKKTIDSFISLGIDERDINKVPFEVCREHFELPFLETTENYYRQESEAMLAENSVAGYLKKAEERLREEEDWVERYLNTNNCEPLIGCARTYSFANRPSLLEYGKEEDLQSIYSLFTRIPEGPELLCKEFEEHVKRAGLAAVTNLVGKDGAGIEYLDPYDYVSALLEVHQKNPQMVNRGFRGEAEFIASLDKACREFVNCNVAGTSTAKSPELLAMHTHALLHMDNEMAEEDLESALNQVMVLLKYKDNTDVFQTYYMVKLSRRLVRGVSASDETEASMVSKLKEACGFDYADKLRLVTDKRLSKELSDQFKEHMQQNQEMDMSFGIMVLGTNFWPLNAQHNEFIVPTDICRWRSFCGTLSLDELFATTAIDKEILKQVLAVLVRARILTNEKAGRYNLNFNFKAKKIRLNLNTTDIKVEHKAESHDVLNIVDEGRKYVIQATIVRIMKARKTMKNQALIQEVISQISQRFLLKISNIEKAIDDLLEKEYIKRIEGTRDTFARVA</sequence>
<dbReference type="InterPro" id="IPR036317">
    <property type="entry name" value="Cullin_homology_sf"/>
</dbReference>
<comment type="similarity">
    <text evidence="1 4 5">Belongs to the cullin family.</text>
</comment>
<dbReference type="SMART" id="SM00884">
    <property type="entry name" value="Cullin_Nedd8"/>
    <property type="match status" value="1"/>
</dbReference>
<dbReference type="InterPro" id="IPR036390">
    <property type="entry name" value="WH_DNA-bd_sf"/>
</dbReference>
<dbReference type="InterPro" id="IPR036388">
    <property type="entry name" value="WH-like_DNA-bd_sf"/>
</dbReference>
<keyword evidence="3" id="KW-0832">Ubl conjugation</keyword>
<dbReference type="OrthoDB" id="27073at2759"/>
<protein>
    <submittedName>
        <fullName evidence="7">Cullin-domain-containing protein</fullName>
    </submittedName>
</protein>
<evidence type="ECO:0000256" key="1">
    <source>
        <dbReference type="ARBA" id="ARBA00006019"/>
    </source>
</evidence>
<evidence type="ECO:0000313" key="7">
    <source>
        <dbReference type="EMBL" id="OCH90896.1"/>
    </source>
</evidence>
<dbReference type="Pfam" id="PF00888">
    <property type="entry name" value="Cullin"/>
    <property type="match status" value="1"/>
</dbReference>
<dbReference type="GO" id="GO:0006511">
    <property type="term" value="P:ubiquitin-dependent protein catabolic process"/>
    <property type="evidence" value="ECO:0007669"/>
    <property type="project" value="InterPro"/>
</dbReference>
<dbReference type="PROSITE" id="PS50069">
    <property type="entry name" value="CULLIN_2"/>
    <property type="match status" value="1"/>
</dbReference>
<evidence type="ECO:0000256" key="5">
    <source>
        <dbReference type="RuleBase" id="RU003829"/>
    </source>
</evidence>
<dbReference type="InterPro" id="IPR016159">
    <property type="entry name" value="Cullin_repeat-like_dom_sf"/>
</dbReference>
<feature type="domain" description="Cullin family profile" evidence="6">
    <location>
        <begin position="337"/>
        <end position="478"/>
    </location>
</feature>
<dbReference type="FunFam" id="1.20.1310.10:FF:000001">
    <property type="entry name" value="Cullin 3"/>
    <property type="match status" value="1"/>
</dbReference>
<proteinExistence type="inferred from homology"/>
<dbReference type="GO" id="GO:0031625">
    <property type="term" value="F:ubiquitin protein ligase binding"/>
    <property type="evidence" value="ECO:0007669"/>
    <property type="project" value="InterPro"/>
</dbReference>
<evidence type="ECO:0000256" key="2">
    <source>
        <dbReference type="ARBA" id="ARBA00022499"/>
    </source>
</evidence>
<evidence type="ECO:0000313" key="8">
    <source>
        <dbReference type="Proteomes" id="UP000250043"/>
    </source>
</evidence>
<dbReference type="InterPro" id="IPR001373">
    <property type="entry name" value="Cullin_N"/>
</dbReference>
<dbReference type="EMBL" id="KV722395">
    <property type="protein sequence ID" value="OCH90896.1"/>
    <property type="molecule type" value="Genomic_DNA"/>
</dbReference>
<dbReference type="Pfam" id="PF10557">
    <property type="entry name" value="Cullin_Nedd8"/>
    <property type="match status" value="1"/>
</dbReference>